<dbReference type="PROSITE" id="PS50921">
    <property type="entry name" value="ANTAR"/>
    <property type="match status" value="1"/>
</dbReference>
<keyword evidence="3" id="KW-1185">Reference proteome</keyword>
<name>A0A7I7M824_9MYCO</name>
<reference evidence="2 3" key="1">
    <citation type="journal article" date="2019" name="Emerg. Microbes Infect.">
        <title>Comprehensive subspecies identification of 175 nontuberculous mycobacteria species based on 7547 genomic profiles.</title>
        <authorList>
            <person name="Matsumoto Y."/>
            <person name="Kinjo T."/>
            <person name="Motooka D."/>
            <person name="Nabeya D."/>
            <person name="Jung N."/>
            <person name="Uechi K."/>
            <person name="Horii T."/>
            <person name="Iida T."/>
            <person name="Fujita J."/>
            <person name="Nakamura S."/>
        </authorList>
    </citation>
    <scope>NUCLEOTIDE SEQUENCE [LARGE SCALE GENOMIC DNA]</scope>
    <source>
        <strain evidence="2 3">JCM 13323</strain>
    </source>
</reference>
<dbReference type="GO" id="GO:0003723">
    <property type="term" value="F:RNA binding"/>
    <property type="evidence" value="ECO:0007669"/>
    <property type="project" value="InterPro"/>
</dbReference>
<evidence type="ECO:0000259" key="1">
    <source>
        <dbReference type="PROSITE" id="PS50921"/>
    </source>
</evidence>
<dbReference type="Proteomes" id="UP000466514">
    <property type="component" value="Chromosome"/>
</dbReference>
<evidence type="ECO:0000313" key="2">
    <source>
        <dbReference type="EMBL" id="BBX67519.1"/>
    </source>
</evidence>
<dbReference type="AlphaFoldDB" id="A0A7I7M824"/>
<dbReference type="Pfam" id="PF03861">
    <property type="entry name" value="ANTAR"/>
    <property type="match status" value="1"/>
</dbReference>
<sequence length="114" mass="12747">MTGARTTSRVDHADTADLQREIAHLHDKLASQPVIEQAKGMLMQTFGMDADGAFDILRAMSQNCNVKLRALAQFIVESWTRDGPRADFDLASDLLLDLRERLRAREDATTDPYG</sequence>
<dbReference type="InterPro" id="IPR005561">
    <property type="entry name" value="ANTAR"/>
</dbReference>
<dbReference type="Gene3D" id="1.10.10.10">
    <property type="entry name" value="Winged helix-like DNA-binding domain superfamily/Winged helix DNA-binding domain"/>
    <property type="match status" value="1"/>
</dbReference>
<dbReference type="EMBL" id="AP022574">
    <property type="protein sequence ID" value="BBX67519.1"/>
    <property type="molecule type" value="Genomic_DNA"/>
</dbReference>
<protein>
    <recommendedName>
        <fullName evidence="1">ANTAR domain-containing protein</fullName>
    </recommendedName>
</protein>
<organism evidence="2 3">
    <name type="scientific">Mycolicibacterium psychrotolerans</name>
    <dbReference type="NCBI Taxonomy" id="216929"/>
    <lineage>
        <taxon>Bacteria</taxon>
        <taxon>Bacillati</taxon>
        <taxon>Actinomycetota</taxon>
        <taxon>Actinomycetes</taxon>
        <taxon>Mycobacteriales</taxon>
        <taxon>Mycobacteriaceae</taxon>
        <taxon>Mycolicibacterium</taxon>
    </lineage>
</organism>
<dbReference type="InterPro" id="IPR036388">
    <property type="entry name" value="WH-like_DNA-bd_sf"/>
</dbReference>
<accession>A0A7I7M824</accession>
<dbReference type="KEGG" id="mpsc:MPSYJ_09800"/>
<feature type="domain" description="ANTAR" evidence="1">
    <location>
        <begin position="15"/>
        <end position="76"/>
    </location>
</feature>
<dbReference type="InterPro" id="IPR011006">
    <property type="entry name" value="CheY-like_superfamily"/>
</dbReference>
<dbReference type="SMART" id="SM01012">
    <property type="entry name" value="ANTAR"/>
    <property type="match status" value="1"/>
</dbReference>
<dbReference type="RefSeq" id="WP_163720641.1">
    <property type="nucleotide sequence ID" value="NZ_AP022574.1"/>
</dbReference>
<evidence type="ECO:0000313" key="3">
    <source>
        <dbReference type="Proteomes" id="UP000466514"/>
    </source>
</evidence>
<gene>
    <name evidence="2" type="ORF">MPSYJ_09800</name>
</gene>
<proteinExistence type="predicted"/>
<dbReference type="SUPFAM" id="SSF52172">
    <property type="entry name" value="CheY-like"/>
    <property type="match status" value="1"/>
</dbReference>